<keyword evidence="2" id="KW-0677">Repeat</keyword>
<dbReference type="InterPro" id="IPR011990">
    <property type="entry name" value="TPR-like_helical_dom_sf"/>
</dbReference>
<feature type="repeat" description="PPR" evidence="3">
    <location>
        <begin position="2"/>
        <end position="36"/>
    </location>
</feature>
<dbReference type="Pfam" id="PF01535">
    <property type="entry name" value="PPR"/>
    <property type="match status" value="2"/>
</dbReference>
<name>A0ABD3LS34_EUCGL</name>
<gene>
    <name evidence="4" type="ORF">ACJRO7_001778</name>
</gene>
<comment type="caution">
    <text evidence="4">The sequence shown here is derived from an EMBL/GenBank/DDBJ whole genome shotgun (WGS) entry which is preliminary data.</text>
</comment>
<dbReference type="Gene3D" id="1.25.40.10">
    <property type="entry name" value="Tetratricopeptide repeat domain"/>
    <property type="match status" value="3"/>
</dbReference>
<dbReference type="PROSITE" id="PS51375">
    <property type="entry name" value="PPR"/>
    <property type="match status" value="3"/>
</dbReference>
<keyword evidence="5" id="KW-1185">Reference proteome</keyword>
<dbReference type="PANTHER" id="PTHR47932">
    <property type="entry name" value="ATPASE EXPRESSION PROTEIN 3"/>
    <property type="match status" value="1"/>
</dbReference>
<proteinExistence type="inferred from homology"/>
<evidence type="ECO:0008006" key="6">
    <source>
        <dbReference type="Google" id="ProtNLM"/>
    </source>
</evidence>
<evidence type="ECO:0000256" key="3">
    <source>
        <dbReference type="PROSITE-ProRule" id="PRU00708"/>
    </source>
</evidence>
<evidence type="ECO:0000256" key="2">
    <source>
        <dbReference type="ARBA" id="ARBA00022737"/>
    </source>
</evidence>
<organism evidence="4 5">
    <name type="scientific">Eucalyptus globulus</name>
    <name type="common">Tasmanian blue gum</name>
    <dbReference type="NCBI Taxonomy" id="34317"/>
    <lineage>
        <taxon>Eukaryota</taxon>
        <taxon>Viridiplantae</taxon>
        <taxon>Streptophyta</taxon>
        <taxon>Embryophyta</taxon>
        <taxon>Tracheophyta</taxon>
        <taxon>Spermatophyta</taxon>
        <taxon>Magnoliopsida</taxon>
        <taxon>eudicotyledons</taxon>
        <taxon>Gunneridae</taxon>
        <taxon>Pentapetalae</taxon>
        <taxon>rosids</taxon>
        <taxon>malvids</taxon>
        <taxon>Myrtales</taxon>
        <taxon>Myrtaceae</taxon>
        <taxon>Myrtoideae</taxon>
        <taxon>Eucalypteae</taxon>
        <taxon>Eucalyptus</taxon>
    </lineage>
</organism>
<evidence type="ECO:0000256" key="1">
    <source>
        <dbReference type="ARBA" id="ARBA00007626"/>
    </source>
</evidence>
<feature type="repeat" description="PPR" evidence="3">
    <location>
        <begin position="230"/>
        <end position="264"/>
    </location>
</feature>
<dbReference type="Proteomes" id="UP001634007">
    <property type="component" value="Unassembled WGS sequence"/>
</dbReference>
<comment type="similarity">
    <text evidence="1">Belongs to the PPR family. P subfamily.</text>
</comment>
<dbReference type="PANTHER" id="PTHR47932:SF63">
    <property type="entry name" value="OS08G0290000 PROTEIN"/>
    <property type="match status" value="1"/>
</dbReference>
<feature type="repeat" description="PPR" evidence="3">
    <location>
        <begin position="147"/>
        <end position="181"/>
    </location>
</feature>
<accession>A0ABD3LS34</accession>
<evidence type="ECO:0000313" key="5">
    <source>
        <dbReference type="Proteomes" id="UP001634007"/>
    </source>
</evidence>
<evidence type="ECO:0000313" key="4">
    <source>
        <dbReference type="EMBL" id="KAL3754585.1"/>
    </source>
</evidence>
<protein>
    <recommendedName>
        <fullName evidence="6">Pentatricopeptide repeat-containing protein</fullName>
    </recommendedName>
</protein>
<reference evidence="4 5" key="1">
    <citation type="submission" date="2024-11" db="EMBL/GenBank/DDBJ databases">
        <title>Chromosome-level genome assembly of Eucalyptus globulus Labill. provides insights into its genome evolution.</title>
        <authorList>
            <person name="Li X."/>
        </authorList>
    </citation>
    <scope>NUCLEOTIDE SEQUENCE [LARGE SCALE GENOMIC DNA]</scope>
    <source>
        <strain evidence="4">CL2024</strain>
        <tissue evidence="4">Fresh tender leaves</tissue>
    </source>
</reference>
<dbReference type="NCBIfam" id="TIGR00756">
    <property type="entry name" value="PPR"/>
    <property type="match status" value="2"/>
</dbReference>
<sequence>MTVSAANSLIKSFGIVGMVEQLLWVWRKMKENGIESSLYAYNFSSVERVFEVMENGRIQPDSVSYDIMVKGLFNVGESQKVMEKLRDTEMRSGISICLGLYREMEEKGLEIPPHAYSLAMSGLCKEEECMEAYAVYLSVNRNGYKANVAIYTTLIDSYAKCGSIEEAMKLFDRMKIEGYHPDEVTFGAIALAYFEHCQNSGVTVNAIIDSSIIDALALSRKMEAEGCDQTVYTFTILIARLFTEHRDEEALRLWDVMIDKGISPNAASIRDCKISDESAPMGTIPDSAVEDMINQSSGIKEACKLVDGIVDRGREIPGKVRTVVINASRRAGNADLALKLMHSKITVGYDRVGSITKRVKFQSLVDS</sequence>
<dbReference type="Pfam" id="PF13041">
    <property type="entry name" value="PPR_2"/>
    <property type="match status" value="1"/>
</dbReference>
<dbReference type="AlphaFoldDB" id="A0ABD3LS34"/>
<dbReference type="InterPro" id="IPR002885">
    <property type="entry name" value="PPR_rpt"/>
</dbReference>
<dbReference type="EMBL" id="JBJKBG010000001">
    <property type="protein sequence ID" value="KAL3754585.1"/>
    <property type="molecule type" value="Genomic_DNA"/>
</dbReference>